<organism evidence="2 3">
    <name type="scientific">Mucilaginibacter calamicampi</name>
    <dbReference type="NCBI Taxonomy" id="1302352"/>
    <lineage>
        <taxon>Bacteria</taxon>
        <taxon>Pseudomonadati</taxon>
        <taxon>Bacteroidota</taxon>
        <taxon>Sphingobacteriia</taxon>
        <taxon>Sphingobacteriales</taxon>
        <taxon>Sphingobacteriaceae</taxon>
        <taxon>Mucilaginibacter</taxon>
    </lineage>
</organism>
<sequence>MKKLFLILLAAGTLSACNNSGKSAEGATADTNAAATAKADPAIIKFNEESHDFGKITEGEKVTYSFKFYNGSMQPLIITNAVASCGCTTPNWPKTPVLPGKEGVISVTFNSAGKQGLQDKQITVTANTDPAQSVVHLIGEVLPKK</sequence>
<evidence type="ECO:0000313" key="3">
    <source>
        <dbReference type="Proteomes" id="UP001596958"/>
    </source>
</evidence>
<gene>
    <name evidence="2" type="ORF">ACFQZS_14600</name>
</gene>
<dbReference type="PROSITE" id="PS51257">
    <property type="entry name" value="PROKAR_LIPOPROTEIN"/>
    <property type="match status" value="1"/>
</dbReference>
<name>A0ABW2Z0Y7_9SPHI</name>
<keyword evidence="3" id="KW-1185">Reference proteome</keyword>
<protein>
    <submittedName>
        <fullName evidence="2">DUF1573 domain-containing protein</fullName>
    </submittedName>
</protein>
<feature type="signal peptide" evidence="1">
    <location>
        <begin position="1"/>
        <end position="16"/>
    </location>
</feature>
<dbReference type="Gene3D" id="2.60.40.10">
    <property type="entry name" value="Immunoglobulins"/>
    <property type="match status" value="1"/>
</dbReference>
<dbReference type="PANTHER" id="PTHR37833:SF1">
    <property type="entry name" value="SIGNAL PEPTIDE PROTEIN"/>
    <property type="match status" value="1"/>
</dbReference>
<evidence type="ECO:0000313" key="2">
    <source>
        <dbReference type="EMBL" id="MFD0751377.1"/>
    </source>
</evidence>
<dbReference type="Proteomes" id="UP001596958">
    <property type="component" value="Unassembled WGS sequence"/>
</dbReference>
<comment type="caution">
    <text evidence="2">The sequence shown here is derived from an EMBL/GenBank/DDBJ whole genome shotgun (WGS) entry which is preliminary data.</text>
</comment>
<reference evidence="3" key="1">
    <citation type="journal article" date="2019" name="Int. J. Syst. Evol. Microbiol.">
        <title>The Global Catalogue of Microorganisms (GCM) 10K type strain sequencing project: providing services to taxonomists for standard genome sequencing and annotation.</title>
        <authorList>
            <consortium name="The Broad Institute Genomics Platform"/>
            <consortium name="The Broad Institute Genome Sequencing Center for Infectious Disease"/>
            <person name="Wu L."/>
            <person name="Ma J."/>
        </authorList>
    </citation>
    <scope>NUCLEOTIDE SEQUENCE [LARGE SCALE GENOMIC DNA]</scope>
    <source>
        <strain evidence="3">CCUG 63418</strain>
    </source>
</reference>
<dbReference type="PANTHER" id="PTHR37833">
    <property type="entry name" value="LIPOPROTEIN-RELATED"/>
    <property type="match status" value="1"/>
</dbReference>
<accession>A0ABW2Z0Y7</accession>
<dbReference type="InterPro" id="IPR013783">
    <property type="entry name" value="Ig-like_fold"/>
</dbReference>
<evidence type="ECO:0000256" key="1">
    <source>
        <dbReference type="SAM" id="SignalP"/>
    </source>
</evidence>
<proteinExistence type="predicted"/>
<dbReference type="InterPro" id="IPR011467">
    <property type="entry name" value="DUF1573"/>
</dbReference>
<dbReference type="EMBL" id="JBHTHU010000019">
    <property type="protein sequence ID" value="MFD0751377.1"/>
    <property type="molecule type" value="Genomic_DNA"/>
</dbReference>
<keyword evidence="1" id="KW-0732">Signal</keyword>
<dbReference type="RefSeq" id="WP_377101489.1">
    <property type="nucleotide sequence ID" value="NZ_JBHTHU010000019.1"/>
</dbReference>
<feature type="chain" id="PRO_5047383223" evidence="1">
    <location>
        <begin position="17"/>
        <end position="145"/>
    </location>
</feature>
<dbReference type="Pfam" id="PF07610">
    <property type="entry name" value="DUF1573"/>
    <property type="match status" value="1"/>
</dbReference>